<feature type="domain" description="Nitrile hydratase beta subunit" evidence="6">
    <location>
        <begin position="123"/>
        <end position="217"/>
    </location>
</feature>
<dbReference type="InterPro" id="IPR042262">
    <property type="entry name" value="CN_hydtase_beta_C"/>
</dbReference>
<dbReference type="InterPro" id="IPR024690">
    <property type="entry name" value="CN_hydtase_beta_dom_C"/>
</dbReference>
<dbReference type="AlphaFoldDB" id="A0A2S9Q489"/>
<dbReference type="GO" id="GO:0018822">
    <property type="term" value="F:nitrile hydratase activity"/>
    <property type="evidence" value="ECO:0007669"/>
    <property type="project" value="UniProtKB-EC"/>
</dbReference>
<feature type="domain" description="Nitrile hydratase beta subunit-like N-terminal" evidence="7">
    <location>
        <begin position="1"/>
        <end position="109"/>
    </location>
</feature>
<keyword evidence="3 5" id="KW-0456">Lyase</keyword>
<keyword evidence="9" id="KW-1185">Reference proteome</keyword>
<dbReference type="InterPro" id="IPR049054">
    <property type="entry name" value="CN_hydtase_beta-like_N"/>
</dbReference>
<evidence type="ECO:0000313" key="8">
    <source>
        <dbReference type="EMBL" id="PRH84161.1"/>
    </source>
</evidence>
<evidence type="ECO:0000256" key="1">
    <source>
        <dbReference type="ARBA" id="ARBA00004042"/>
    </source>
</evidence>
<dbReference type="SUPFAM" id="SSF50090">
    <property type="entry name" value="Electron transport accessory proteins"/>
    <property type="match status" value="1"/>
</dbReference>
<dbReference type="RefSeq" id="WP_105865371.1">
    <property type="nucleotide sequence ID" value="NZ_PUEJ01000015.1"/>
</dbReference>
<accession>A0A2S9Q489</accession>
<dbReference type="EMBL" id="PUEJ01000015">
    <property type="protein sequence ID" value="PRH84161.1"/>
    <property type="molecule type" value="Genomic_DNA"/>
</dbReference>
<organism evidence="8 9">
    <name type="scientific">Labrys okinawensis</name>
    <dbReference type="NCBI Taxonomy" id="346911"/>
    <lineage>
        <taxon>Bacteria</taxon>
        <taxon>Pseudomonadati</taxon>
        <taxon>Pseudomonadota</taxon>
        <taxon>Alphaproteobacteria</taxon>
        <taxon>Hyphomicrobiales</taxon>
        <taxon>Xanthobacteraceae</taxon>
        <taxon>Labrys</taxon>
    </lineage>
</organism>
<comment type="similarity">
    <text evidence="2 5">Belongs to the nitrile hydratase subunit beta family.</text>
</comment>
<dbReference type="NCBIfam" id="TIGR03888">
    <property type="entry name" value="nitrile_beta"/>
    <property type="match status" value="1"/>
</dbReference>
<dbReference type="OrthoDB" id="3478924at2"/>
<dbReference type="InterPro" id="IPR008990">
    <property type="entry name" value="Elect_transpt_acc-like_dom_sf"/>
</dbReference>
<comment type="function">
    <text evidence="1 5">NHase catalyzes the hydration of various nitrile compounds to the corresponding amides.</text>
</comment>
<evidence type="ECO:0000256" key="2">
    <source>
        <dbReference type="ARBA" id="ARBA00009098"/>
    </source>
</evidence>
<name>A0A2S9Q489_9HYPH</name>
<comment type="catalytic activity">
    <reaction evidence="4 5">
        <text>an aliphatic primary amide = an aliphatic nitrile + H2O</text>
        <dbReference type="Rhea" id="RHEA:12673"/>
        <dbReference type="ChEBI" id="CHEBI:15377"/>
        <dbReference type="ChEBI" id="CHEBI:65285"/>
        <dbReference type="ChEBI" id="CHEBI:80291"/>
        <dbReference type="EC" id="4.2.1.84"/>
    </reaction>
</comment>
<sequence length="219" mass="23946">MNGAQDLGGMMGFGPIAPEKDEPFFHADWEKRALAVTLAMGATGSWPLDAGRYARESLPPADYLSSSYYEIWIKALIKLLLAKALVSEAELAEGRVIEPGKPLKRVIKAAEVPAALAAGTRCDRPVTQPARFAVGEGVRARNEHKITHTRLPRYARGHLGTVVEAHGMFVLPDSNAHGEGENPEWLYTVRFAGTELWGPQADPTLTVMLDLWESYLDPA</sequence>
<dbReference type="Pfam" id="PF21006">
    <property type="entry name" value="NHase_beta_N"/>
    <property type="match status" value="1"/>
</dbReference>
<evidence type="ECO:0000259" key="7">
    <source>
        <dbReference type="Pfam" id="PF21006"/>
    </source>
</evidence>
<dbReference type="GO" id="GO:0046914">
    <property type="term" value="F:transition metal ion binding"/>
    <property type="evidence" value="ECO:0007669"/>
    <property type="project" value="InterPro"/>
</dbReference>
<dbReference type="PIRSF" id="PIRSF001427">
    <property type="entry name" value="NHase_beta"/>
    <property type="match status" value="1"/>
</dbReference>
<comment type="caution">
    <text evidence="8">The sequence shown here is derived from an EMBL/GenBank/DDBJ whole genome shotgun (WGS) entry which is preliminary data.</text>
</comment>
<protein>
    <recommendedName>
        <fullName evidence="5">Nitrile hydratase subunit beta</fullName>
        <shortName evidence="5">NHase</shortName>
        <ecNumber evidence="5">4.2.1.84</ecNumber>
    </recommendedName>
</protein>
<gene>
    <name evidence="8" type="primary">nthB</name>
    <name evidence="8" type="ORF">C5L14_28110</name>
</gene>
<dbReference type="Gene3D" id="2.30.30.50">
    <property type="match status" value="1"/>
</dbReference>
<dbReference type="EC" id="4.2.1.84" evidence="5"/>
<evidence type="ECO:0000259" key="6">
    <source>
        <dbReference type="Pfam" id="PF02211"/>
    </source>
</evidence>
<evidence type="ECO:0000313" key="9">
    <source>
        <dbReference type="Proteomes" id="UP000237682"/>
    </source>
</evidence>
<evidence type="ECO:0000256" key="5">
    <source>
        <dbReference type="PIRNR" id="PIRNR001427"/>
    </source>
</evidence>
<dbReference type="Gene3D" id="1.10.472.20">
    <property type="entry name" value="Nitrile hydratase, beta subunit"/>
    <property type="match status" value="1"/>
</dbReference>
<dbReference type="InterPro" id="IPR003168">
    <property type="entry name" value="Nitrile_hydratase_bsu"/>
</dbReference>
<dbReference type="Proteomes" id="UP000237682">
    <property type="component" value="Unassembled WGS sequence"/>
</dbReference>
<evidence type="ECO:0000256" key="4">
    <source>
        <dbReference type="ARBA" id="ARBA00044877"/>
    </source>
</evidence>
<reference evidence="8 9" key="1">
    <citation type="submission" date="2018-02" db="EMBL/GenBank/DDBJ databases">
        <title>Whole genome sequencing of endophytic bacterium.</title>
        <authorList>
            <person name="Eedara R."/>
            <person name="Podile A.R."/>
        </authorList>
    </citation>
    <scope>NUCLEOTIDE SEQUENCE [LARGE SCALE GENOMIC DNA]</scope>
    <source>
        <strain evidence="8 9">RP1T</strain>
    </source>
</reference>
<dbReference type="Pfam" id="PF02211">
    <property type="entry name" value="NHase_beta_C"/>
    <property type="match status" value="1"/>
</dbReference>
<proteinExistence type="inferred from homology"/>
<evidence type="ECO:0000256" key="3">
    <source>
        <dbReference type="ARBA" id="ARBA00023239"/>
    </source>
</evidence>